<sequence length="404" mass="44013">MKTCTAFSLLLSTVLVAVSISGNAGVEARSSVQGRGRSFSRRSKNALDSSADKTAEHGVGCSLMPTNGVWYRGQAGNWEETASPCGEQYDALSSTSAADVPEWAKAYASFMKAADGRMFRIDRKGQWSMLGDDASEWSPIDAVCKRLTSKQSDSSIDKRKGDALDDGDDALDAPALRDEPENQPQVINDRYSQKRGEQQADRNDYVDLYPESDELSYPYSGDFEDQDLTQVTPVTPAHSQVDKSKSKSDDKDGSDAPDTASPGFRFGYGLGMATGAAKDAAKDLGHNVHEKWDEGKDKVDDKWHEGKDKAKTKVEKTKDFFDYIVKLPGRAKDAVKNDYKAQTGQSAKKQDHDSESQVAKGDADKEVEGGAEEKVGGDADKKDEGDKKDDESDKKVAGDEVQQQ</sequence>
<keyword evidence="4" id="KW-1185">Reference proteome</keyword>
<feature type="region of interest" description="Disordered" evidence="1">
    <location>
        <begin position="233"/>
        <end position="270"/>
    </location>
</feature>
<accession>A0A5C3EZA2</accession>
<dbReference type="AlphaFoldDB" id="A0A5C3EZA2"/>
<evidence type="ECO:0000256" key="1">
    <source>
        <dbReference type="SAM" id="MobiDB-lite"/>
    </source>
</evidence>
<dbReference type="Gene3D" id="6.10.140.1430">
    <property type="match status" value="1"/>
</dbReference>
<evidence type="ECO:0000313" key="4">
    <source>
        <dbReference type="Proteomes" id="UP000323386"/>
    </source>
</evidence>
<feature type="compositionally biased region" description="Basic and acidic residues" evidence="1">
    <location>
        <begin position="191"/>
        <end position="204"/>
    </location>
</feature>
<reference evidence="3 4" key="1">
    <citation type="submission" date="2018-03" db="EMBL/GenBank/DDBJ databases">
        <authorList>
            <person name="Guldener U."/>
        </authorList>
    </citation>
    <scope>NUCLEOTIDE SEQUENCE [LARGE SCALE GENOMIC DNA]</scope>
    <source>
        <strain evidence="3 4">DAOM196992</strain>
    </source>
</reference>
<feature type="compositionally biased region" description="Basic and acidic residues" evidence="1">
    <location>
        <begin position="348"/>
        <end position="398"/>
    </location>
</feature>
<feature type="chain" id="PRO_5023074947" evidence="2">
    <location>
        <begin position="29"/>
        <end position="404"/>
    </location>
</feature>
<feature type="signal peptide" evidence="2">
    <location>
        <begin position="1"/>
        <end position="28"/>
    </location>
</feature>
<feature type="compositionally biased region" description="Basic and acidic residues" evidence="1">
    <location>
        <begin position="240"/>
        <end position="254"/>
    </location>
</feature>
<name>A0A5C3EZA2_9BASI</name>
<organism evidence="3 4">
    <name type="scientific">Pseudozyma flocculosa</name>
    <dbReference type="NCBI Taxonomy" id="84751"/>
    <lineage>
        <taxon>Eukaryota</taxon>
        <taxon>Fungi</taxon>
        <taxon>Dikarya</taxon>
        <taxon>Basidiomycota</taxon>
        <taxon>Ustilaginomycotina</taxon>
        <taxon>Ustilaginomycetes</taxon>
        <taxon>Ustilaginales</taxon>
        <taxon>Ustilaginaceae</taxon>
        <taxon>Pseudozyma</taxon>
    </lineage>
</organism>
<dbReference type="EMBL" id="OOIP01000005">
    <property type="protein sequence ID" value="SPO36747.1"/>
    <property type="molecule type" value="Genomic_DNA"/>
</dbReference>
<keyword evidence="2" id="KW-0732">Signal</keyword>
<evidence type="ECO:0000313" key="3">
    <source>
        <dbReference type="EMBL" id="SPO36747.1"/>
    </source>
</evidence>
<feature type="region of interest" description="Disordered" evidence="1">
    <location>
        <begin position="332"/>
        <end position="404"/>
    </location>
</feature>
<feature type="region of interest" description="Disordered" evidence="1">
    <location>
        <begin position="148"/>
        <end position="204"/>
    </location>
</feature>
<protein>
    <submittedName>
        <fullName evidence="3">Uncharacterized protein</fullName>
    </submittedName>
</protein>
<gene>
    <name evidence="3" type="ORF">PSFLO_02218</name>
</gene>
<feature type="region of interest" description="Disordered" evidence="1">
    <location>
        <begin position="289"/>
        <end position="311"/>
    </location>
</feature>
<proteinExistence type="predicted"/>
<feature type="region of interest" description="Disordered" evidence="1">
    <location>
        <begin position="31"/>
        <end position="51"/>
    </location>
</feature>
<dbReference type="Proteomes" id="UP000323386">
    <property type="component" value="Unassembled WGS sequence"/>
</dbReference>
<evidence type="ECO:0000256" key="2">
    <source>
        <dbReference type="SAM" id="SignalP"/>
    </source>
</evidence>